<evidence type="ECO:0000313" key="6">
    <source>
        <dbReference type="Proteomes" id="UP000275408"/>
    </source>
</evidence>
<dbReference type="InterPro" id="IPR036860">
    <property type="entry name" value="SH2_dom_sf"/>
</dbReference>
<evidence type="ECO:0000256" key="2">
    <source>
        <dbReference type="PROSITE-ProRule" id="PRU00191"/>
    </source>
</evidence>
<dbReference type="PANTHER" id="PTHR15126">
    <property type="entry name" value="SH3-BINDING"/>
    <property type="match status" value="1"/>
</dbReference>
<feature type="region of interest" description="Disordered" evidence="3">
    <location>
        <begin position="530"/>
        <end position="566"/>
    </location>
</feature>
<dbReference type="Gene3D" id="3.30.505.10">
    <property type="entry name" value="SH2 domain"/>
    <property type="match status" value="1"/>
</dbReference>
<dbReference type="OrthoDB" id="10254483at2759"/>
<dbReference type="PANTHER" id="PTHR15126:SF4">
    <property type="entry name" value="SH3 DOMAIN-BINDING PROTEIN 2"/>
    <property type="match status" value="1"/>
</dbReference>
<evidence type="ECO:0000256" key="1">
    <source>
        <dbReference type="ARBA" id="ARBA00022999"/>
    </source>
</evidence>
<dbReference type="SMART" id="SM00252">
    <property type="entry name" value="SH2"/>
    <property type="match status" value="1"/>
</dbReference>
<reference evidence="5 6" key="1">
    <citation type="journal article" date="2018" name="Sci. Rep.">
        <title>Comparative analysis of the Pocillopora damicornis genome highlights role of immune system in coral evolution.</title>
        <authorList>
            <person name="Cunning R."/>
            <person name="Bay R.A."/>
            <person name="Gillette P."/>
            <person name="Baker A.C."/>
            <person name="Traylor-Knowles N."/>
        </authorList>
    </citation>
    <scope>NUCLEOTIDE SEQUENCE [LARGE SCALE GENOMIC DNA]</scope>
    <source>
        <strain evidence="5">RSMAS</strain>
        <tissue evidence="5">Whole animal</tissue>
    </source>
</reference>
<feature type="region of interest" description="Disordered" evidence="3">
    <location>
        <begin position="421"/>
        <end position="452"/>
    </location>
</feature>
<evidence type="ECO:0000256" key="3">
    <source>
        <dbReference type="SAM" id="MobiDB-lite"/>
    </source>
</evidence>
<dbReference type="Pfam" id="PF00169">
    <property type="entry name" value="PH"/>
    <property type="match status" value="1"/>
</dbReference>
<feature type="domain" description="SH2" evidence="4">
    <location>
        <begin position="579"/>
        <end position="671"/>
    </location>
</feature>
<sequence length="674" mass="75265">MARSAPVVEPFANISAQELLKNTPGLFGWVRKEETAGIRSMVKALDWPWRYMILSKGCLYLFKQSDDQNFCEAVPLSNFRVCNAPEKSKYPWVFKLIHTKSCDVKTLVFAKWQDAIARDMEKYCGDSSWADDADGYCSIDDDVPSKPPSRVQTFQLRERPPAPLPDTRRRHSCSFTSTDLRQKPLPSLPDISQKPLPPPPGHEKPEPARKPPPNLKPAILSRPPARATQPSPVTMGRFPGRSSDSSGLTPQGYENVINQLQKAKVNPTDMRGSASTLPPPPVAGPAALRKPIKLGRGDPDGQSFKVKHKEGVLPSSALLLDLDKTEVNSVCDAQEVTKYTWAFKLINESYSMKTLFFAVDSEFDLNRWQEAITEDKKIYCCPVSEVDPAQEHRSININRTGPSCSPPALARRPNARTIPHNLELSRNDPTDVPAGQASVSNETTKVHSKPHAKVTQQVTWYIPPPHSETNVTTKQRPFSVLAGPSQENRLTQSNVPPWFGTQQEARIRPLPKRSQQKKNEPVQFFQRSLQEVEAHSPSGQSRPLPGITQIHERGAPDGQSVKSGQREVSYGLEDKSSLTLIHDMDSSQATKLLKDRPGVYILRESKTKQSTMVLSVGTGDKVVHYRISYDEEQGYSLKEQGTPRFPEITDLLSHYSSFDLPTHDLKLTVAATYR</sequence>
<dbReference type="InterPro" id="IPR000980">
    <property type="entry name" value="SH2"/>
</dbReference>
<dbReference type="EMBL" id="RCHS01001278">
    <property type="protein sequence ID" value="RMX54348.1"/>
    <property type="molecule type" value="Genomic_DNA"/>
</dbReference>
<dbReference type="Gene3D" id="2.30.29.30">
    <property type="entry name" value="Pleckstrin-homology domain (PH domain)/Phosphotyrosine-binding domain (PTB)"/>
    <property type="match status" value="1"/>
</dbReference>
<dbReference type="InterPro" id="IPR035848">
    <property type="entry name" value="SH3BP2"/>
</dbReference>
<keyword evidence="1 2" id="KW-0727">SH2 domain</keyword>
<dbReference type="GO" id="GO:0017124">
    <property type="term" value="F:SH3 domain binding"/>
    <property type="evidence" value="ECO:0007669"/>
    <property type="project" value="TreeGrafter"/>
</dbReference>
<dbReference type="AlphaFoldDB" id="A0A3M6ULX4"/>
<proteinExistence type="predicted"/>
<organism evidence="5 6">
    <name type="scientific">Pocillopora damicornis</name>
    <name type="common">Cauliflower coral</name>
    <name type="synonym">Millepora damicornis</name>
    <dbReference type="NCBI Taxonomy" id="46731"/>
    <lineage>
        <taxon>Eukaryota</taxon>
        <taxon>Metazoa</taxon>
        <taxon>Cnidaria</taxon>
        <taxon>Anthozoa</taxon>
        <taxon>Hexacorallia</taxon>
        <taxon>Scleractinia</taxon>
        <taxon>Astrocoeniina</taxon>
        <taxon>Pocilloporidae</taxon>
        <taxon>Pocillopora</taxon>
    </lineage>
</organism>
<dbReference type="GO" id="GO:0007165">
    <property type="term" value="P:signal transduction"/>
    <property type="evidence" value="ECO:0007669"/>
    <property type="project" value="InterPro"/>
</dbReference>
<name>A0A3M6ULX4_POCDA</name>
<dbReference type="SUPFAM" id="SSF55550">
    <property type="entry name" value="SH2 domain"/>
    <property type="match status" value="1"/>
</dbReference>
<dbReference type="CDD" id="cd00173">
    <property type="entry name" value="SH2"/>
    <property type="match status" value="1"/>
</dbReference>
<feature type="region of interest" description="Disordered" evidence="3">
    <location>
        <begin position="139"/>
        <end position="251"/>
    </location>
</feature>
<evidence type="ECO:0000313" key="5">
    <source>
        <dbReference type="EMBL" id="RMX54348.1"/>
    </source>
</evidence>
<comment type="caution">
    <text evidence="5">The sequence shown here is derived from an EMBL/GenBank/DDBJ whole genome shotgun (WGS) entry which is preliminary data.</text>
</comment>
<dbReference type="PROSITE" id="PS50001">
    <property type="entry name" value="SH2"/>
    <property type="match status" value="1"/>
</dbReference>
<keyword evidence="6" id="KW-1185">Reference proteome</keyword>
<dbReference type="SUPFAM" id="SSF50729">
    <property type="entry name" value="PH domain-like"/>
    <property type="match status" value="2"/>
</dbReference>
<accession>A0A3M6ULX4</accession>
<dbReference type="Pfam" id="PF00017">
    <property type="entry name" value="SH2"/>
    <property type="match status" value="1"/>
</dbReference>
<gene>
    <name evidence="5" type="ORF">pdam_00023423</name>
</gene>
<protein>
    <recommendedName>
        <fullName evidence="4">SH2 domain-containing protein</fullName>
    </recommendedName>
</protein>
<dbReference type="InterPro" id="IPR001849">
    <property type="entry name" value="PH_domain"/>
</dbReference>
<evidence type="ECO:0000259" key="4">
    <source>
        <dbReference type="PROSITE" id="PS50001"/>
    </source>
</evidence>
<dbReference type="Proteomes" id="UP000275408">
    <property type="component" value="Unassembled WGS sequence"/>
</dbReference>
<dbReference type="InterPro" id="IPR011993">
    <property type="entry name" value="PH-like_dom_sf"/>
</dbReference>